<dbReference type="GO" id="GO:0015074">
    <property type="term" value="P:DNA integration"/>
    <property type="evidence" value="ECO:0007669"/>
    <property type="project" value="InterPro"/>
</dbReference>
<dbReference type="Gene3D" id="1.10.150.130">
    <property type="match status" value="1"/>
</dbReference>
<dbReference type="Proteomes" id="UP000442105">
    <property type="component" value="Unassembled WGS sequence"/>
</dbReference>
<dbReference type="InterPro" id="IPR050090">
    <property type="entry name" value="Tyrosine_recombinase_XerCD"/>
</dbReference>
<dbReference type="AlphaFoldDB" id="A0AA90ZKF2"/>
<evidence type="ECO:0000256" key="2">
    <source>
        <dbReference type="ARBA" id="ARBA00023125"/>
    </source>
</evidence>
<dbReference type="InterPro" id="IPR011010">
    <property type="entry name" value="DNA_brk_join_enz"/>
</dbReference>
<dbReference type="InterPro" id="IPR025269">
    <property type="entry name" value="SAM-like_dom"/>
</dbReference>
<evidence type="ECO:0000256" key="1">
    <source>
        <dbReference type="ARBA" id="ARBA00008857"/>
    </source>
</evidence>
<evidence type="ECO:0000313" key="5">
    <source>
        <dbReference type="EMBL" id="MQN11568.1"/>
    </source>
</evidence>
<evidence type="ECO:0000256" key="3">
    <source>
        <dbReference type="ARBA" id="ARBA00023172"/>
    </source>
</evidence>
<name>A0AA90ZKF2_9BACT</name>
<dbReference type="InterPro" id="IPR002104">
    <property type="entry name" value="Integrase_catalytic"/>
</dbReference>
<dbReference type="EMBL" id="VZCW01000044">
    <property type="protein sequence ID" value="MQN11568.1"/>
    <property type="molecule type" value="Genomic_DNA"/>
</dbReference>
<dbReference type="InterPro" id="IPR013762">
    <property type="entry name" value="Integrase-like_cat_sf"/>
</dbReference>
<organism evidence="5 6">
    <name type="scientific">Segatella copri</name>
    <dbReference type="NCBI Taxonomy" id="165179"/>
    <lineage>
        <taxon>Bacteria</taxon>
        <taxon>Pseudomonadati</taxon>
        <taxon>Bacteroidota</taxon>
        <taxon>Bacteroidia</taxon>
        <taxon>Bacteroidales</taxon>
        <taxon>Prevotellaceae</taxon>
        <taxon>Segatella</taxon>
    </lineage>
</organism>
<evidence type="ECO:0000313" key="6">
    <source>
        <dbReference type="Proteomes" id="UP000442105"/>
    </source>
</evidence>
<feature type="domain" description="Tyr recombinase" evidence="4">
    <location>
        <begin position="135"/>
        <end position="338"/>
    </location>
</feature>
<accession>A0AA90ZKF2</accession>
<dbReference type="CDD" id="cd01185">
    <property type="entry name" value="INTN1_C_like"/>
    <property type="match status" value="1"/>
</dbReference>
<dbReference type="Gene3D" id="1.10.443.10">
    <property type="entry name" value="Intergrase catalytic core"/>
    <property type="match status" value="1"/>
</dbReference>
<dbReference type="RefSeq" id="WP_153127734.1">
    <property type="nucleotide sequence ID" value="NZ_VZCW01000044.1"/>
</dbReference>
<dbReference type="PANTHER" id="PTHR30349">
    <property type="entry name" value="PHAGE INTEGRASE-RELATED"/>
    <property type="match status" value="1"/>
</dbReference>
<evidence type="ECO:0000259" key="4">
    <source>
        <dbReference type="PROSITE" id="PS51898"/>
    </source>
</evidence>
<dbReference type="SUPFAM" id="SSF56349">
    <property type="entry name" value="DNA breaking-rejoining enzymes"/>
    <property type="match status" value="1"/>
</dbReference>
<comment type="similarity">
    <text evidence="1">Belongs to the 'phage' integrase family.</text>
</comment>
<protein>
    <submittedName>
        <fullName evidence="5">Site-specific integrase</fullName>
    </submittedName>
</protein>
<reference evidence="6" key="1">
    <citation type="submission" date="2019-09" db="EMBL/GenBank/DDBJ databases">
        <title>Distinct polysaccharide growth profiles of human intestinal Prevotella copri isolates.</title>
        <authorList>
            <person name="Fehlner-Peach H."/>
            <person name="Magnabosco C."/>
            <person name="Raghavan V."/>
            <person name="Scher J.U."/>
            <person name="Tett A."/>
            <person name="Cox L.M."/>
            <person name="Gottsegen C."/>
            <person name="Watters A."/>
            <person name="Wiltshire- Gordon J.D."/>
            <person name="Segata N."/>
            <person name="Bonneau R."/>
            <person name="Littman D.R."/>
        </authorList>
    </citation>
    <scope>NUCLEOTIDE SEQUENCE [LARGE SCALE GENOMIC DNA]</scope>
    <source>
        <strain evidence="6">iAQ1179</strain>
    </source>
</reference>
<dbReference type="PROSITE" id="PS51898">
    <property type="entry name" value="TYR_RECOMBINASE"/>
    <property type="match status" value="1"/>
</dbReference>
<dbReference type="GO" id="GO:0006310">
    <property type="term" value="P:DNA recombination"/>
    <property type="evidence" value="ECO:0007669"/>
    <property type="project" value="UniProtKB-KW"/>
</dbReference>
<dbReference type="Pfam" id="PF00589">
    <property type="entry name" value="Phage_integrase"/>
    <property type="match status" value="1"/>
</dbReference>
<dbReference type="Pfam" id="PF13102">
    <property type="entry name" value="Phage_int_SAM_5"/>
    <property type="match status" value="1"/>
</dbReference>
<proteinExistence type="inferred from homology"/>
<keyword evidence="2" id="KW-0238">DNA-binding</keyword>
<sequence>MAYFKLEFGFGRNKSEGKISDSANQADEQAVLEIPGWDFVKAEVERAKQQGRFKVAGNYLTAARSFTKFIGSDNWLFSDMTAEKLESYQQWLLRRNICLNTCSAYMRALRAMHHRALPFLNAAPFSKVFTGRTKTEKRCISQSEILQLKALPLQPGGSLSFARDIFLFSFYAMGMPFVDIAYLKKSQLRNGCIYYARHKTGQQIQVALLPAMLEIIMRYEQRDSEFVFPILSDKVEDSVSSPSVSSPSVSSPSVSAQLHRQYTARLRQYNYNLHQLSKMLGLAKPLSSYVVRHSWASIAYLHHLDISLISKALGHTKSSTTFIYIKSLFDSDLFEANQTLMEDLGL</sequence>
<dbReference type="InterPro" id="IPR010998">
    <property type="entry name" value="Integrase_recombinase_N"/>
</dbReference>
<comment type="caution">
    <text evidence="5">The sequence shown here is derived from an EMBL/GenBank/DDBJ whole genome shotgun (WGS) entry which is preliminary data.</text>
</comment>
<gene>
    <name evidence="5" type="ORF">F7D95_01770</name>
</gene>
<dbReference type="GO" id="GO:0003677">
    <property type="term" value="F:DNA binding"/>
    <property type="evidence" value="ECO:0007669"/>
    <property type="project" value="UniProtKB-KW"/>
</dbReference>
<keyword evidence="3" id="KW-0233">DNA recombination</keyword>
<dbReference type="PANTHER" id="PTHR30349:SF64">
    <property type="entry name" value="PROPHAGE INTEGRASE INTD-RELATED"/>
    <property type="match status" value="1"/>
</dbReference>